<evidence type="ECO:0000313" key="2">
    <source>
        <dbReference type="EMBL" id="WAI01906.1"/>
    </source>
</evidence>
<reference evidence="2" key="1">
    <citation type="submission" date="2022-11" db="EMBL/GenBank/DDBJ databases">
        <title>Complete genome sequence of Methanogenium organophilum DSM 3596.</title>
        <authorList>
            <person name="Chen S.-C."/>
            <person name="Lai S.-J."/>
            <person name="You Y.-T."/>
        </authorList>
    </citation>
    <scope>NUCLEOTIDE SEQUENCE</scope>
    <source>
        <strain evidence="2">DSM 3596</strain>
    </source>
</reference>
<feature type="transmembrane region" description="Helical" evidence="1">
    <location>
        <begin position="150"/>
        <end position="174"/>
    </location>
</feature>
<gene>
    <name evidence="2" type="ORF">OU421_03270</name>
</gene>
<feature type="transmembrane region" description="Helical" evidence="1">
    <location>
        <begin position="213"/>
        <end position="235"/>
    </location>
</feature>
<sequence>MRQYYFNPFSLVLIFVLILLLLLFLPLLFLGIVGGALKSLGFSGWAIFCLILVSVIGSFINIPVTRIEGARNQAYPFRDRFGRIYAVHDRPDTIVAVNVGGVVVPLLVTLYLVYYVLSSPAFFPQPLAVIMGGGAGILLVAGITHSVAKVVPGLGITTPIFIPPLCALLCGILFSFGDPLAAPPIAFAAGTMGTLIGADLLNWRHLDKIGAPMISIGGAGTFDGIFLSGILAAFLA</sequence>
<dbReference type="GeneID" id="76834090"/>
<dbReference type="KEGG" id="mou:OU421_03270"/>
<feature type="transmembrane region" description="Helical" evidence="1">
    <location>
        <begin position="180"/>
        <end position="201"/>
    </location>
</feature>
<feature type="transmembrane region" description="Helical" evidence="1">
    <location>
        <begin position="123"/>
        <end position="143"/>
    </location>
</feature>
<evidence type="ECO:0000313" key="3">
    <source>
        <dbReference type="Proteomes" id="UP001163096"/>
    </source>
</evidence>
<accession>A0A9X9S581</accession>
<keyword evidence="1" id="KW-0472">Membrane</keyword>
<dbReference type="InterPro" id="IPR011672">
    <property type="entry name" value="DUF1614"/>
</dbReference>
<feature type="transmembrane region" description="Helical" evidence="1">
    <location>
        <begin position="45"/>
        <end position="64"/>
    </location>
</feature>
<feature type="transmembrane region" description="Helical" evidence="1">
    <location>
        <begin position="93"/>
        <end position="117"/>
    </location>
</feature>
<dbReference type="Proteomes" id="UP001163096">
    <property type="component" value="Chromosome"/>
</dbReference>
<keyword evidence="1" id="KW-0812">Transmembrane</keyword>
<name>A0A9X9S581_METOG</name>
<protein>
    <submittedName>
        <fullName evidence="2">DUF1614 domain-containing protein</fullName>
    </submittedName>
</protein>
<dbReference type="Pfam" id="PF07758">
    <property type="entry name" value="DUF1614"/>
    <property type="match status" value="1"/>
</dbReference>
<keyword evidence="1" id="KW-1133">Transmembrane helix</keyword>
<proteinExistence type="predicted"/>
<dbReference type="AlphaFoldDB" id="A0A9X9S581"/>
<dbReference type="RefSeq" id="WP_268187184.1">
    <property type="nucleotide sequence ID" value="NZ_CP113361.1"/>
</dbReference>
<organism evidence="2 3">
    <name type="scientific">Methanogenium organophilum</name>
    <dbReference type="NCBI Taxonomy" id="2199"/>
    <lineage>
        <taxon>Archaea</taxon>
        <taxon>Methanobacteriati</taxon>
        <taxon>Methanobacteriota</taxon>
        <taxon>Stenosarchaea group</taxon>
        <taxon>Methanomicrobia</taxon>
        <taxon>Methanomicrobiales</taxon>
        <taxon>Methanomicrobiaceae</taxon>
        <taxon>Methanogenium</taxon>
    </lineage>
</organism>
<dbReference type="EMBL" id="CP113361">
    <property type="protein sequence ID" value="WAI01906.1"/>
    <property type="molecule type" value="Genomic_DNA"/>
</dbReference>
<evidence type="ECO:0000256" key="1">
    <source>
        <dbReference type="SAM" id="Phobius"/>
    </source>
</evidence>
<keyword evidence="3" id="KW-1185">Reference proteome</keyword>